<organism evidence="1 2">
    <name type="scientific">Sphingobium soli</name>
    <dbReference type="NCBI Taxonomy" id="1591116"/>
    <lineage>
        <taxon>Bacteria</taxon>
        <taxon>Pseudomonadati</taxon>
        <taxon>Pseudomonadota</taxon>
        <taxon>Alphaproteobacteria</taxon>
        <taxon>Sphingomonadales</taxon>
        <taxon>Sphingomonadaceae</taxon>
        <taxon>Sphingobium</taxon>
    </lineage>
</organism>
<dbReference type="RefSeq" id="WP_228228174.1">
    <property type="nucleotide sequence ID" value="NZ_JAJGNP010000032.1"/>
</dbReference>
<protein>
    <recommendedName>
        <fullName evidence="3">Terminase small subunit</fullName>
    </recommendedName>
</protein>
<gene>
    <name evidence="1" type="ORF">LL253_19470</name>
</gene>
<dbReference type="Proteomes" id="UP001198830">
    <property type="component" value="Unassembled WGS sequence"/>
</dbReference>
<evidence type="ECO:0000313" key="1">
    <source>
        <dbReference type="EMBL" id="MCC4234855.1"/>
    </source>
</evidence>
<accession>A0ABS8H8I9</accession>
<dbReference type="EMBL" id="JAJGNP010000032">
    <property type="protein sequence ID" value="MCC4234855.1"/>
    <property type="molecule type" value="Genomic_DNA"/>
</dbReference>
<comment type="caution">
    <text evidence="1">The sequence shown here is derived from an EMBL/GenBank/DDBJ whole genome shotgun (WGS) entry which is preliminary data.</text>
</comment>
<evidence type="ECO:0000313" key="2">
    <source>
        <dbReference type="Proteomes" id="UP001198830"/>
    </source>
</evidence>
<keyword evidence="2" id="KW-1185">Reference proteome</keyword>
<name>A0ABS8H8I9_9SPHN</name>
<proteinExistence type="predicted"/>
<sequence length="186" mass="21480">MQEERERGRIIGLRQRRLATAEWAASFVPLLAEARRELPIYADTGEPSQDAYARWLTENGILTRRQKKIWRSESVRRLFDIHIGLIDEAEREFEIAMAIVRFKMGYADPAARKALATEEETATNERASAIRDALRLAADLRGQTYEDRPVPERLQLKSVVRTGRRQRRTARQTADAEIAEEQLSLF</sequence>
<evidence type="ECO:0008006" key="3">
    <source>
        <dbReference type="Google" id="ProtNLM"/>
    </source>
</evidence>
<reference evidence="1 2" key="1">
    <citation type="submission" date="2021-10" db="EMBL/GenBank/DDBJ databases">
        <title>The diversity and Nitrogen Metabolism of Culturable Nitrate-Utilizing Bacteria Within the Oxygen Minimum Zone of the Changjiang (Yangtze River)Estuary.</title>
        <authorList>
            <person name="Zhang D."/>
            <person name="Zheng J."/>
            <person name="Liu S."/>
            <person name="He W."/>
        </authorList>
    </citation>
    <scope>NUCLEOTIDE SEQUENCE [LARGE SCALE GENOMIC DNA]</scope>
    <source>
        <strain evidence="1 2">FXH275-2</strain>
    </source>
</reference>